<organism evidence="1">
    <name type="scientific">Cryptosporidium parvum</name>
    <dbReference type="NCBI Taxonomy" id="5807"/>
    <lineage>
        <taxon>Eukaryota</taxon>
        <taxon>Sar</taxon>
        <taxon>Alveolata</taxon>
        <taxon>Apicomplexa</taxon>
        <taxon>Conoidasida</taxon>
        <taxon>Coccidia</taxon>
        <taxon>Eucoccidiorida</taxon>
        <taxon>Eimeriorina</taxon>
        <taxon>Cryptosporidiidae</taxon>
        <taxon>Cryptosporidium</taxon>
    </lineage>
</organism>
<protein>
    <submittedName>
        <fullName evidence="1">Uncharacterized protein</fullName>
    </submittedName>
</protein>
<name>F0X567_CRYPV</name>
<proteinExistence type="evidence at transcript level"/>
<evidence type="ECO:0000313" key="1">
    <source>
        <dbReference type="EMBL" id="BAJ77738.1"/>
    </source>
</evidence>
<accession>F0X567</accession>
<sequence length="27" mass="3181">MGLVLTGTLCLVKFKFLELEKRLLRMK</sequence>
<dbReference type="EMBL" id="FX115795">
    <property type="protein sequence ID" value="BAJ77898.1"/>
    <property type="molecule type" value="mRNA"/>
</dbReference>
<reference evidence="1" key="1">
    <citation type="submission" date="2011-02" db="EMBL/GenBank/DDBJ databases">
        <title>Construction and analysis of full-length cDNA library of Cryptosporidium parvum.</title>
        <authorList>
            <person name="Yamagishi J."/>
            <person name="Wakaguri H."/>
            <person name="Sugano S."/>
            <person name="Kawano S."/>
            <person name="Fujisaki K."/>
            <person name="Sugimoto C."/>
            <person name="Watanabe J."/>
            <person name="Suzuki Y."/>
            <person name="Kimata I."/>
            <person name="Xuan X."/>
        </authorList>
    </citation>
    <scope>NUCLEOTIDE SEQUENCE</scope>
    <source>
        <strain evidence="1">HNJ-1</strain>
    </source>
</reference>
<dbReference type="EMBL" id="FX115635">
    <property type="protein sequence ID" value="BAJ77738.1"/>
    <property type="molecule type" value="mRNA"/>
</dbReference>
<dbReference type="AlphaFoldDB" id="F0X567"/>